<sequence length="497" mass="53207">MSDFPEGASRRDLLIGGAALAAAQGFATVAFGRSGAAPVAELAEADMVLAEAGAANAPKVGAKEGLKASAYLSSDDPFVAQDADLARAVQELKSDRRFSVLDLEGRTIALDRTLDIDDGDGNPFSKPLKIVNGTLIPSDKWQDPDAPLVRFFSSSKQRVARWGLEGIKMKCLNRASAIFIDGGYVNMRFRFLDLDDPARFGIRTRVGDSTGSDLRVEHCDITSNSADKLASKRVLIGLDLSSDNDGKVFGNRIQKARTAIKGPIGSFMISHNHFWQGSDVGLPRTDRTPVLHFGARSTNIVAVNYIDNGVTVLEEGLGGSGETRTMGFCQFISNIFTLAESDEKGTYISIKPAAAGRGLANMIIIGNQIRNIGSKGEKVTRPFSVDTSAGGHVNTALGSNIRIEDNYFWGKVQPQSSRVEKFIELTGKKSYPVDVTGQTPFDLDADVVTQIGVRAEADPGSVWYKRAAGRRGTLQVANPVNGKVYLALTVNAAGLFG</sequence>
<dbReference type="SUPFAM" id="SSF51126">
    <property type="entry name" value="Pectin lyase-like"/>
    <property type="match status" value="1"/>
</dbReference>
<accession>A0A840SNN9</accession>
<protein>
    <recommendedName>
        <fullName evidence="3">Right handed beta helix domain-containing protein</fullName>
    </recommendedName>
</protein>
<dbReference type="Proteomes" id="UP000549457">
    <property type="component" value="Unassembled WGS sequence"/>
</dbReference>
<dbReference type="EMBL" id="JACHFM010000004">
    <property type="protein sequence ID" value="MBB5223617.1"/>
    <property type="molecule type" value="Genomic_DNA"/>
</dbReference>
<gene>
    <name evidence="1" type="ORF">HNP73_003571</name>
</gene>
<dbReference type="PROSITE" id="PS51318">
    <property type="entry name" value="TAT"/>
    <property type="match status" value="1"/>
</dbReference>
<dbReference type="RefSeq" id="WP_184152879.1">
    <property type="nucleotide sequence ID" value="NZ_JACHFM010000004.1"/>
</dbReference>
<reference evidence="1 2" key="1">
    <citation type="submission" date="2020-08" db="EMBL/GenBank/DDBJ databases">
        <title>Genomic Encyclopedia of Type Strains, Phase IV (KMG-IV): sequencing the most valuable type-strain genomes for metagenomic binning, comparative biology and taxonomic classification.</title>
        <authorList>
            <person name="Goeker M."/>
        </authorList>
    </citation>
    <scope>NUCLEOTIDE SEQUENCE [LARGE SCALE GENOMIC DNA]</scope>
    <source>
        <strain evidence="1 2">DSM 101730</strain>
    </source>
</reference>
<evidence type="ECO:0008006" key="3">
    <source>
        <dbReference type="Google" id="ProtNLM"/>
    </source>
</evidence>
<organism evidence="1 2">
    <name type="scientific">Amaricoccus macauensis</name>
    <dbReference type="NCBI Taxonomy" id="57001"/>
    <lineage>
        <taxon>Bacteria</taxon>
        <taxon>Pseudomonadati</taxon>
        <taxon>Pseudomonadota</taxon>
        <taxon>Alphaproteobacteria</taxon>
        <taxon>Rhodobacterales</taxon>
        <taxon>Paracoccaceae</taxon>
        <taxon>Amaricoccus</taxon>
    </lineage>
</organism>
<dbReference type="InterPro" id="IPR006311">
    <property type="entry name" value="TAT_signal"/>
</dbReference>
<name>A0A840SNN9_9RHOB</name>
<keyword evidence="2" id="KW-1185">Reference proteome</keyword>
<proteinExistence type="predicted"/>
<dbReference type="InterPro" id="IPR011050">
    <property type="entry name" value="Pectin_lyase_fold/virulence"/>
</dbReference>
<comment type="caution">
    <text evidence="1">The sequence shown here is derived from an EMBL/GenBank/DDBJ whole genome shotgun (WGS) entry which is preliminary data.</text>
</comment>
<evidence type="ECO:0000313" key="2">
    <source>
        <dbReference type="Proteomes" id="UP000549457"/>
    </source>
</evidence>
<evidence type="ECO:0000313" key="1">
    <source>
        <dbReference type="EMBL" id="MBB5223617.1"/>
    </source>
</evidence>
<dbReference type="AlphaFoldDB" id="A0A840SNN9"/>